<reference evidence="3 4" key="1">
    <citation type="submission" date="2017-01" db="EMBL/GenBank/DDBJ databases">
        <title>Whole-Genome Shotgun Sequencing of Two beta-Proteobacterial Species in Search of the Bulgecin Biosynthetic Cluster.</title>
        <authorList>
            <person name="Horsman M.E."/>
            <person name="Marous D.R."/>
            <person name="Li R."/>
            <person name="Oliver R.A."/>
            <person name="Byun B."/>
            <person name="Emrich S.J."/>
            <person name="Boggess B."/>
            <person name="Townsend C.A."/>
            <person name="Mobashery S."/>
        </authorList>
    </citation>
    <scope>NUCLEOTIDE SEQUENCE [LARGE SCALE GENOMIC DNA]</scope>
    <source>
        <strain evidence="3 4">ATCC 31433</strain>
    </source>
</reference>
<evidence type="ECO:0000256" key="1">
    <source>
        <dbReference type="SAM" id="MobiDB-lite"/>
    </source>
</evidence>
<sequence length="308" mass="32325">MCVLVMLGAAKCASAQLTQSNGAGAAGAPPSADAGVYSNPNAPRPLPPLVDQASVNYDAAVNQLSPLTANQIRALRKRIDQAKRAAATSPRTPAKPVSSTLTVDLSPGAPPPIVRVSSLGATVNFIDNTGAPWDILEVNNLAKGRFDVQVPVRAIPSMTITANGDYVEGNVAVYLKELTFPIVIKMVAGQKETDYRLDVRVPRRGPNSIPPAQGVAAIDLPKGYMQSLLDGVEAAGAKPVRIQNGPSDMRAWSVGDRIVLRTGLTLSNPAYYGMLTAADGTHVYEIPETPVVTVSANGASRNIILELE</sequence>
<evidence type="ECO:0000313" key="3">
    <source>
        <dbReference type="EMBL" id="PCE30075.1"/>
    </source>
</evidence>
<gene>
    <name evidence="3" type="ORF">BZL54_23200</name>
</gene>
<comment type="caution">
    <text evidence="3">The sequence shown here is derived from an EMBL/GenBank/DDBJ whole genome shotgun (WGS) entry which is preliminary data.</text>
</comment>
<feature type="chain" id="PRO_5012585007" description="Intracellular multiplication protein IcmK" evidence="2">
    <location>
        <begin position="16"/>
        <end position="308"/>
    </location>
</feature>
<feature type="region of interest" description="Disordered" evidence="1">
    <location>
        <begin position="81"/>
        <end position="104"/>
    </location>
</feature>
<dbReference type="InterPro" id="IPR022073">
    <property type="entry name" value="T4BSS_DotH_IcmK"/>
</dbReference>
<name>A0A2A4FAB4_9BURK</name>
<protein>
    <recommendedName>
        <fullName evidence="5">Intracellular multiplication protein IcmK</fullName>
    </recommendedName>
</protein>
<feature type="region of interest" description="Disordered" evidence="1">
    <location>
        <begin position="20"/>
        <end position="47"/>
    </location>
</feature>
<accession>A0A2A4FAB4</accession>
<feature type="compositionally biased region" description="Low complexity" evidence="1">
    <location>
        <begin position="22"/>
        <end position="35"/>
    </location>
</feature>
<proteinExistence type="predicted"/>
<organism evidence="3 4">
    <name type="scientific">Burkholderia ubonensis subsp. mesacidophila</name>
    <dbReference type="NCBI Taxonomy" id="265293"/>
    <lineage>
        <taxon>Bacteria</taxon>
        <taxon>Pseudomonadati</taxon>
        <taxon>Pseudomonadota</taxon>
        <taxon>Betaproteobacteria</taxon>
        <taxon>Burkholderiales</taxon>
        <taxon>Burkholderiaceae</taxon>
        <taxon>Burkholderia</taxon>
        <taxon>Burkholderia cepacia complex</taxon>
    </lineage>
</organism>
<evidence type="ECO:0000256" key="2">
    <source>
        <dbReference type="SAM" id="SignalP"/>
    </source>
</evidence>
<feature type="signal peptide" evidence="2">
    <location>
        <begin position="1"/>
        <end position="15"/>
    </location>
</feature>
<keyword evidence="2" id="KW-0732">Signal</keyword>
<dbReference type="Pfam" id="PF12293">
    <property type="entry name" value="T4BSS_DotH_IcmK"/>
    <property type="match status" value="1"/>
</dbReference>
<evidence type="ECO:0008006" key="5">
    <source>
        <dbReference type="Google" id="ProtNLM"/>
    </source>
</evidence>
<dbReference type="Proteomes" id="UP000217994">
    <property type="component" value="Unassembled WGS sequence"/>
</dbReference>
<evidence type="ECO:0000313" key="4">
    <source>
        <dbReference type="Proteomes" id="UP000217994"/>
    </source>
</evidence>
<dbReference type="AlphaFoldDB" id="A0A2A4FAB4"/>
<dbReference type="EMBL" id="MTZU01000071">
    <property type="protein sequence ID" value="PCE30075.1"/>
    <property type="molecule type" value="Genomic_DNA"/>
</dbReference>